<feature type="binding site" evidence="5 7">
    <location>
        <position position="151"/>
    </location>
    <ligand>
        <name>substrate</name>
    </ligand>
</feature>
<dbReference type="GO" id="GO:0004459">
    <property type="term" value="F:L-lactate dehydrogenase (NAD+) activity"/>
    <property type="evidence" value="ECO:0007669"/>
    <property type="project" value="TreeGrafter"/>
</dbReference>
<evidence type="ECO:0000256" key="1">
    <source>
        <dbReference type="ARBA" id="ARBA00003966"/>
    </source>
</evidence>
<organism evidence="11 12">
    <name type="scientific">Thiocapsa imhoffii</name>
    <dbReference type="NCBI Taxonomy" id="382777"/>
    <lineage>
        <taxon>Bacteria</taxon>
        <taxon>Pseudomonadati</taxon>
        <taxon>Pseudomonadota</taxon>
        <taxon>Gammaproteobacteria</taxon>
        <taxon>Chromatiales</taxon>
        <taxon>Chromatiaceae</taxon>
        <taxon>Thiocapsa</taxon>
    </lineage>
</organism>
<dbReference type="InterPro" id="IPR036291">
    <property type="entry name" value="NAD(P)-bd_dom_sf"/>
</dbReference>
<dbReference type="GO" id="GO:0006089">
    <property type="term" value="P:lactate metabolic process"/>
    <property type="evidence" value="ECO:0007669"/>
    <property type="project" value="TreeGrafter"/>
</dbReference>
<evidence type="ECO:0000259" key="9">
    <source>
        <dbReference type="Pfam" id="PF00056"/>
    </source>
</evidence>
<dbReference type="NCBIfam" id="TIGR01763">
    <property type="entry name" value="MalateDH_bact"/>
    <property type="match status" value="1"/>
</dbReference>
<reference evidence="11 12" key="1">
    <citation type="journal article" date="2020" name="Microorganisms">
        <title>Osmotic Adaptation and Compatible Solute Biosynthesis of Phototrophic Bacteria as Revealed from Genome Analyses.</title>
        <authorList>
            <person name="Imhoff J.F."/>
            <person name="Rahn T."/>
            <person name="Kunzel S."/>
            <person name="Keller A."/>
            <person name="Neulinger S.C."/>
        </authorList>
    </citation>
    <scope>NUCLEOTIDE SEQUENCE [LARGE SCALE GENOMIC DNA]</scope>
    <source>
        <strain evidence="11 12">DSM 21303</strain>
    </source>
</reference>
<feature type="binding site" evidence="5 8">
    <location>
        <position position="95"/>
    </location>
    <ligand>
        <name>NAD(+)</name>
        <dbReference type="ChEBI" id="CHEBI:57540"/>
    </ligand>
</feature>
<feature type="active site" description="Proton acceptor" evidence="5 6">
    <location>
        <position position="175"/>
    </location>
</feature>
<dbReference type="AlphaFoldDB" id="A0A9X1B9E0"/>
<dbReference type="RefSeq" id="WP_200387788.1">
    <property type="nucleotide sequence ID" value="NZ_NRSD01000009.1"/>
</dbReference>
<dbReference type="Gene3D" id="3.40.50.720">
    <property type="entry name" value="NAD(P)-binding Rossmann-like Domain"/>
    <property type="match status" value="1"/>
</dbReference>
<keyword evidence="12" id="KW-1185">Reference proteome</keyword>
<dbReference type="Gene3D" id="3.90.110.10">
    <property type="entry name" value="Lactate dehydrogenase/glycoside hydrolase, family 4, C-terminal"/>
    <property type="match status" value="1"/>
</dbReference>
<feature type="domain" description="Lactate/malate dehydrogenase N-terminal" evidence="9">
    <location>
        <begin position="3"/>
        <end position="142"/>
    </location>
</feature>
<dbReference type="GO" id="GO:0006099">
    <property type="term" value="P:tricarboxylic acid cycle"/>
    <property type="evidence" value="ECO:0007669"/>
    <property type="project" value="UniProtKB-UniRule"/>
</dbReference>
<dbReference type="HAMAP" id="MF_00487">
    <property type="entry name" value="Malate_dehydrog_3"/>
    <property type="match status" value="1"/>
</dbReference>
<dbReference type="Pfam" id="PF00056">
    <property type="entry name" value="Ldh_1_N"/>
    <property type="match status" value="1"/>
</dbReference>
<evidence type="ECO:0000259" key="10">
    <source>
        <dbReference type="Pfam" id="PF02866"/>
    </source>
</evidence>
<comment type="similarity">
    <text evidence="5">Belongs to the LDH/MDH superfamily. MDH type 3 family.</text>
</comment>
<protein>
    <recommendedName>
        <fullName evidence="5">Malate dehydrogenase</fullName>
        <ecNumber evidence="5">1.1.1.37</ecNumber>
    </recommendedName>
</protein>
<feature type="binding site" evidence="5 7">
    <location>
        <position position="88"/>
    </location>
    <ligand>
        <name>substrate</name>
    </ligand>
</feature>
<dbReference type="InterPro" id="IPR001557">
    <property type="entry name" value="L-lactate/malate_DH"/>
</dbReference>
<dbReference type="CDD" id="cd01339">
    <property type="entry name" value="LDH-like_MDH"/>
    <property type="match status" value="1"/>
</dbReference>
<feature type="binding site" evidence="5 8">
    <location>
        <begin position="8"/>
        <end position="13"/>
    </location>
    <ligand>
        <name>NAD(+)</name>
        <dbReference type="ChEBI" id="CHEBI:57540"/>
    </ligand>
</feature>
<proteinExistence type="inferred from homology"/>
<feature type="domain" description="Lactate/malate dehydrogenase C-terminal" evidence="10">
    <location>
        <begin position="147"/>
        <end position="305"/>
    </location>
</feature>
<evidence type="ECO:0000313" key="11">
    <source>
        <dbReference type="EMBL" id="MBK1644975.1"/>
    </source>
</evidence>
<keyword evidence="4 5" id="KW-0520">NAD</keyword>
<feature type="binding site" evidence="5 8">
    <location>
        <begin position="118"/>
        <end position="120"/>
    </location>
    <ligand>
        <name>NAD(+)</name>
        <dbReference type="ChEBI" id="CHEBI:57540"/>
    </ligand>
</feature>
<dbReference type="GO" id="GO:0030060">
    <property type="term" value="F:L-malate dehydrogenase (NAD+) activity"/>
    <property type="evidence" value="ECO:0007669"/>
    <property type="project" value="UniProtKB-UniRule"/>
</dbReference>
<dbReference type="PANTHER" id="PTHR43128:SF16">
    <property type="entry name" value="L-LACTATE DEHYDROGENASE"/>
    <property type="match status" value="1"/>
</dbReference>
<accession>A0A9X1B9E0</accession>
<evidence type="ECO:0000256" key="4">
    <source>
        <dbReference type="ARBA" id="ARBA00023027"/>
    </source>
</evidence>
<dbReference type="PIRSF" id="PIRSF000102">
    <property type="entry name" value="Lac_mal_DH"/>
    <property type="match status" value="1"/>
</dbReference>
<comment type="catalytic activity">
    <reaction evidence="5">
        <text>(S)-malate + NAD(+) = oxaloacetate + NADH + H(+)</text>
        <dbReference type="Rhea" id="RHEA:21432"/>
        <dbReference type="ChEBI" id="CHEBI:15378"/>
        <dbReference type="ChEBI" id="CHEBI:15589"/>
        <dbReference type="ChEBI" id="CHEBI:16452"/>
        <dbReference type="ChEBI" id="CHEBI:57540"/>
        <dbReference type="ChEBI" id="CHEBI:57945"/>
        <dbReference type="EC" id="1.1.1.37"/>
    </reaction>
</comment>
<gene>
    <name evidence="5 11" type="primary">mdh</name>
    <name evidence="11" type="ORF">CKO25_09995</name>
</gene>
<comment type="function">
    <text evidence="1 5">Catalyzes the reversible oxidation of malate to oxaloacetate.</text>
</comment>
<evidence type="ECO:0000256" key="6">
    <source>
        <dbReference type="PIRSR" id="PIRSR000102-1"/>
    </source>
</evidence>
<dbReference type="InterPro" id="IPR001236">
    <property type="entry name" value="Lactate/malate_DH_N"/>
</dbReference>
<evidence type="ECO:0000256" key="7">
    <source>
        <dbReference type="PIRSR" id="PIRSR000102-2"/>
    </source>
</evidence>
<dbReference type="InterPro" id="IPR022383">
    <property type="entry name" value="Lactate/malate_DH_C"/>
</dbReference>
<feature type="binding site" evidence="5 7">
    <location>
        <position position="82"/>
    </location>
    <ligand>
        <name>substrate</name>
    </ligand>
</feature>
<dbReference type="PRINTS" id="PR00086">
    <property type="entry name" value="LLDHDRGNASE"/>
</dbReference>
<evidence type="ECO:0000256" key="2">
    <source>
        <dbReference type="ARBA" id="ARBA00022532"/>
    </source>
</evidence>
<evidence type="ECO:0000256" key="3">
    <source>
        <dbReference type="ARBA" id="ARBA00023002"/>
    </source>
</evidence>
<dbReference type="Proteomes" id="UP001138802">
    <property type="component" value="Unassembled WGS sequence"/>
</dbReference>
<dbReference type="Pfam" id="PF02866">
    <property type="entry name" value="Ldh_1_C"/>
    <property type="match status" value="1"/>
</dbReference>
<dbReference type="InterPro" id="IPR011275">
    <property type="entry name" value="Malate_DH_type3"/>
</dbReference>
<dbReference type="FunFam" id="3.40.50.720:FF:000018">
    <property type="entry name" value="Malate dehydrogenase"/>
    <property type="match status" value="1"/>
</dbReference>
<sequence length="316" mass="34196">MNKITIIGAGRVGETTAQILAEKELCREIALLDVREGIPEGIALDILQTGPFFEFDCSVNGSNDPQILRDSELVIVTAGLARKPGMSRSDVLEANVRIIDAVTDQILEYAPDAMVLMVSNPVDTLTYRFAQRSGWERRRIFGQAGVLDASRMASFIAQETGFSTLDITTMVLGGHGDTMVPVPRFCTINGIPISTFISEERIAAIMERTRQGGAEILALRKNSSAYDAPGAAVAAMVDAIVNNRRRLLSCVALLEGEYGETDLAMGVPCILGEKGMESIVELSLNPGERADFDRSVASVRGDIDRLRAISSTQELE</sequence>
<keyword evidence="3 5" id="KW-0560">Oxidoreductase</keyword>
<name>A0A9X1B9E0_9GAMM</name>
<dbReference type="EC" id="1.1.1.37" evidence="5"/>
<dbReference type="NCBIfam" id="NF004863">
    <property type="entry name" value="PRK06223.1"/>
    <property type="match status" value="1"/>
</dbReference>
<dbReference type="PANTHER" id="PTHR43128">
    <property type="entry name" value="L-2-HYDROXYCARBOXYLATE DEHYDROGENASE (NAD(P)(+))"/>
    <property type="match status" value="1"/>
</dbReference>
<evidence type="ECO:0000256" key="5">
    <source>
        <dbReference type="HAMAP-Rule" id="MF_00487"/>
    </source>
</evidence>
<keyword evidence="2 5" id="KW-0816">Tricarboxylic acid cycle</keyword>
<feature type="binding site" evidence="5 7">
    <location>
        <position position="120"/>
    </location>
    <ligand>
        <name>substrate</name>
    </ligand>
</feature>
<dbReference type="EMBL" id="NRSD01000009">
    <property type="protein sequence ID" value="MBK1644975.1"/>
    <property type="molecule type" value="Genomic_DNA"/>
</dbReference>
<evidence type="ECO:0000313" key="12">
    <source>
        <dbReference type="Proteomes" id="UP001138802"/>
    </source>
</evidence>
<comment type="caution">
    <text evidence="11">The sequence shown here is derived from an EMBL/GenBank/DDBJ whole genome shotgun (WGS) entry which is preliminary data.</text>
</comment>
<feature type="binding site" evidence="5 8">
    <location>
        <position position="33"/>
    </location>
    <ligand>
        <name>NAD(+)</name>
        <dbReference type="ChEBI" id="CHEBI:57540"/>
    </ligand>
</feature>
<dbReference type="SUPFAM" id="SSF51735">
    <property type="entry name" value="NAD(P)-binding Rossmann-fold domains"/>
    <property type="match status" value="1"/>
</dbReference>
<dbReference type="InterPro" id="IPR015955">
    <property type="entry name" value="Lactate_DH/Glyco_Ohase_4_C"/>
</dbReference>
<dbReference type="SUPFAM" id="SSF56327">
    <property type="entry name" value="LDH C-terminal domain-like"/>
    <property type="match status" value="1"/>
</dbReference>
<evidence type="ECO:0000256" key="8">
    <source>
        <dbReference type="PIRSR" id="PIRSR000102-3"/>
    </source>
</evidence>